<sequence length="119" mass="13527">MGKYEKCTKCSCELCDTIKAEPVDIEKHGAKLLTVRIKINNVCPDKKVAVASIIYDECNRILAFKGFITMAYRKNENCEDSCGTIERKLVFVIPDDNEFDPCKLRACTISNYIYPCESK</sequence>
<evidence type="ECO:0000313" key="2">
    <source>
        <dbReference type="Proteomes" id="UP000190890"/>
    </source>
</evidence>
<organism evidence="1 2">
    <name type="scientific">Clostridium puniceum</name>
    <dbReference type="NCBI Taxonomy" id="29367"/>
    <lineage>
        <taxon>Bacteria</taxon>
        <taxon>Bacillati</taxon>
        <taxon>Bacillota</taxon>
        <taxon>Clostridia</taxon>
        <taxon>Eubacteriales</taxon>
        <taxon>Clostridiaceae</taxon>
        <taxon>Clostridium</taxon>
    </lineage>
</organism>
<dbReference type="RefSeq" id="WP_077847352.1">
    <property type="nucleotide sequence ID" value="NZ_LZZM01000148.1"/>
</dbReference>
<gene>
    <name evidence="1" type="ORF">CLPUN_22100</name>
</gene>
<reference evidence="1 2" key="1">
    <citation type="submission" date="2016-05" db="EMBL/GenBank/DDBJ databases">
        <title>Microbial solvent formation.</title>
        <authorList>
            <person name="Poehlein A."/>
            <person name="Montoya Solano J.D."/>
            <person name="Flitsch S."/>
            <person name="Krabben P."/>
            <person name="Duerre P."/>
            <person name="Daniel R."/>
        </authorList>
    </citation>
    <scope>NUCLEOTIDE SEQUENCE [LARGE SCALE GENOMIC DNA]</scope>
    <source>
        <strain evidence="1 2">DSM 2619</strain>
    </source>
</reference>
<dbReference type="EMBL" id="LZZM01000148">
    <property type="protein sequence ID" value="OOM77536.1"/>
    <property type="molecule type" value="Genomic_DNA"/>
</dbReference>
<comment type="caution">
    <text evidence="1">The sequence shown here is derived from an EMBL/GenBank/DDBJ whole genome shotgun (WGS) entry which is preliminary data.</text>
</comment>
<proteinExistence type="predicted"/>
<dbReference type="AlphaFoldDB" id="A0A1S8TIM3"/>
<accession>A0A1S8TIM3</accession>
<protein>
    <submittedName>
        <fullName evidence="1">Uncharacterized protein</fullName>
    </submittedName>
</protein>
<evidence type="ECO:0000313" key="1">
    <source>
        <dbReference type="EMBL" id="OOM77536.1"/>
    </source>
</evidence>
<dbReference type="OrthoDB" id="1909651at2"/>
<dbReference type="Proteomes" id="UP000190890">
    <property type="component" value="Unassembled WGS sequence"/>
</dbReference>
<name>A0A1S8TIM3_9CLOT</name>
<keyword evidence="2" id="KW-1185">Reference proteome</keyword>